<reference evidence="5 6" key="1">
    <citation type="submission" date="2024-09" db="EMBL/GenBank/DDBJ databases">
        <title>The Natural Products Discovery Center: Release of the First 8490 Sequenced Strains for Exploring Actinobacteria Biosynthetic Diversity.</title>
        <authorList>
            <person name="Kalkreuter E."/>
            <person name="Kautsar S.A."/>
            <person name="Yang D."/>
            <person name="Bader C.D."/>
            <person name="Teijaro C.N."/>
            <person name="Fluegel L."/>
            <person name="Davis C.M."/>
            <person name="Simpson J.R."/>
            <person name="Lauterbach L."/>
            <person name="Steele A.D."/>
            <person name="Gui C."/>
            <person name="Meng S."/>
            <person name="Li G."/>
            <person name="Viehrig K."/>
            <person name="Ye F."/>
            <person name="Su P."/>
            <person name="Kiefer A.F."/>
            <person name="Nichols A."/>
            <person name="Cepeda A.J."/>
            <person name="Yan W."/>
            <person name="Fan B."/>
            <person name="Jiang Y."/>
            <person name="Adhikari A."/>
            <person name="Zheng C.-J."/>
            <person name="Schuster L."/>
            <person name="Cowan T.M."/>
            <person name="Smanski M.J."/>
            <person name="Chevrette M.G."/>
            <person name="De Carvalho L.P.S."/>
            <person name="Shen B."/>
        </authorList>
    </citation>
    <scope>NUCLEOTIDE SEQUENCE [LARGE SCALE GENOMIC DNA]</scope>
    <source>
        <strain evidence="5 6">NPDC058546</strain>
    </source>
</reference>
<dbReference type="InterPro" id="IPR036191">
    <property type="entry name" value="RRF_sf"/>
</dbReference>
<evidence type="ECO:0000256" key="2">
    <source>
        <dbReference type="ARBA" id="ARBA00022917"/>
    </source>
</evidence>
<dbReference type="InterPro" id="IPR002661">
    <property type="entry name" value="Ribosome_recyc_fac"/>
</dbReference>
<evidence type="ECO:0000259" key="4">
    <source>
        <dbReference type="Pfam" id="PF01765"/>
    </source>
</evidence>
<evidence type="ECO:0000256" key="3">
    <source>
        <dbReference type="SAM" id="MobiDB-lite"/>
    </source>
</evidence>
<dbReference type="SUPFAM" id="SSF55194">
    <property type="entry name" value="Ribosome recycling factor, RRF"/>
    <property type="match status" value="1"/>
</dbReference>
<dbReference type="InterPro" id="IPR023584">
    <property type="entry name" value="Ribosome_recyc_fac_dom"/>
</dbReference>
<gene>
    <name evidence="5" type="ORF">ACFWSS_04310</name>
</gene>
<dbReference type="RefSeq" id="WP_280933344.1">
    <property type="nucleotide sequence ID" value="NZ_JBHXLY010000021.1"/>
</dbReference>
<feature type="domain" description="Ribosome recycling factor" evidence="4">
    <location>
        <begin position="22"/>
        <end position="170"/>
    </location>
</feature>
<dbReference type="PANTHER" id="PTHR20982">
    <property type="entry name" value="RIBOSOME RECYCLING FACTOR"/>
    <property type="match status" value="1"/>
</dbReference>
<comment type="caution">
    <text evidence="5">The sequence shown here is derived from an EMBL/GenBank/DDBJ whole genome shotgun (WGS) entry which is preliminary data.</text>
</comment>
<dbReference type="Pfam" id="PF01765">
    <property type="entry name" value="RRF"/>
    <property type="match status" value="1"/>
</dbReference>
<sequence>MPTLEDAKKDFAAKLETISGALRSDLQKISDGRARPGLLEGLGVETGGTSTPLGQLASITLAGTTALWVKPWDPSHADAIHQVIRSAQFNPTPEGGGGSVRVPVPPLTSDQRKQAQKEASGRGEEAHVQVRTALREALEAASGEEATELRSLAEQCTEQINKIVADKEKTLYH</sequence>
<organism evidence="5 6">
    <name type="scientific">Streptomyces sindenensis</name>
    <dbReference type="NCBI Taxonomy" id="67363"/>
    <lineage>
        <taxon>Bacteria</taxon>
        <taxon>Bacillati</taxon>
        <taxon>Actinomycetota</taxon>
        <taxon>Actinomycetes</taxon>
        <taxon>Kitasatosporales</taxon>
        <taxon>Streptomycetaceae</taxon>
        <taxon>Streptomyces</taxon>
    </lineage>
</organism>
<dbReference type="PANTHER" id="PTHR20982:SF3">
    <property type="entry name" value="MITOCHONDRIAL RIBOSOME RECYCLING FACTOR PSEUDO 1"/>
    <property type="match status" value="1"/>
</dbReference>
<dbReference type="EMBL" id="JBHXOF010000002">
    <property type="protein sequence ID" value="MFD4212119.1"/>
    <property type="molecule type" value="Genomic_DNA"/>
</dbReference>
<dbReference type="Gene3D" id="1.10.132.20">
    <property type="entry name" value="Ribosome-recycling factor"/>
    <property type="match status" value="1"/>
</dbReference>
<dbReference type="Proteomes" id="UP001598251">
    <property type="component" value="Unassembled WGS sequence"/>
</dbReference>
<dbReference type="Gene3D" id="3.30.1360.40">
    <property type="match status" value="1"/>
</dbReference>
<comment type="similarity">
    <text evidence="1">Belongs to the RRF family.</text>
</comment>
<protein>
    <submittedName>
        <fullName evidence="5">Ribosome-recycling factor</fullName>
    </submittedName>
</protein>
<evidence type="ECO:0000256" key="1">
    <source>
        <dbReference type="ARBA" id="ARBA00005912"/>
    </source>
</evidence>
<proteinExistence type="inferred from homology"/>
<evidence type="ECO:0000313" key="5">
    <source>
        <dbReference type="EMBL" id="MFD4212119.1"/>
    </source>
</evidence>
<evidence type="ECO:0000313" key="6">
    <source>
        <dbReference type="Proteomes" id="UP001598251"/>
    </source>
</evidence>
<feature type="compositionally biased region" description="Basic and acidic residues" evidence="3">
    <location>
        <begin position="110"/>
        <end position="128"/>
    </location>
</feature>
<keyword evidence="2" id="KW-0648">Protein biosynthesis</keyword>
<keyword evidence="6" id="KW-1185">Reference proteome</keyword>
<accession>A0ABW6ED19</accession>
<name>A0ABW6ED19_9ACTN</name>
<feature type="region of interest" description="Disordered" evidence="3">
    <location>
        <begin position="88"/>
        <end position="128"/>
    </location>
</feature>